<dbReference type="EMBL" id="BAABDM010000001">
    <property type="protein sequence ID" value="GAA4087437.1"/>
    <property type="molecule type" value="Genomic_DNA"/>
</dbReference>
<accession>A0ABP7WF53</accession>
<evidence type="ECO:0000313" key="2">
    <source>
        <dbReference type="EMBL" id="GAA4087437.1"/>
    </source>
</evidence>
<keyword evidence="1" id="KW-1133">Transmembrane helix</keyword>
<evidence type="ECO:0000256" key="1">
    <source>
        <dbReference type="SAM" id="Phobius"/>
    </source>
</evidence>
<keyword evidence="1" id="KW-0812">Transmembrane</keyword>
<comment type="caution">
    <text evidence="2">The sequence shown here is derived from an EMBL/GenBank/DDBJ whole genome shotgun (WGS) entry which is preliminary data.</text>
</comment>
<keyword evidence="3" id="KW-1185">Reference proteome</keyword>
<reference evidence="3" key="1">
    <citation type="journal article" date="2019" name="Int. J. Syst. Evol. Microbiol.">
        <title>The Global Catalogue of Microorganisms (GCM) 10K type strain sequencing project: providing services to taxonomists for standard genome sequencing and annotation.</title>
        <authorList>
            <consortium name="The Broad Institute Genomics Platform"/>
            <consortium name="The Broad Institute Genome Sequencing Center for Infectious Disease"/>
            <person name="Wu L."/>
            <person name="Ma J."/>
        </authorList>
    </citation>
    <scope>NUCLEOTIDE SEQUENCE [LARGE SCALE GENOMIC DNA]</scope>
    <source>
        <strain evidence="3">JCM 17304</strain>
    </source>
</reference>
<feature type="transmembrane region" description="Helical" evidence="1">
    <location>
        <begin position="62"/>
        <end position="83"/>
    </location>
</feature>
<organism evidence="2 3">
    <name type="scientific">Zhongshania borealis</name>
    <dbReference type="NCBI Taxonomy" id="889488"/>
    <lineage>
        <taxon>Bacteria</taxon>
        <taxon>Pseudomonadati</taxon>
        <taxon>Pseudomonadota</taxon>
        <taxon>Gammaproteobacteria</taxon>
        <taxon>Cellvibrionales</taxon>
        <taxon>Spongiibacteraceae</taxon>
        <taxon>Zhongshania</taxon>
    </lineage>
</organism>
<protein>
    <recommendedName>
        <fullName evidence="4">DUF1640 domain-containing protein</fullName>
    </recommendedName>
</protein>
<evidence type="ECO:0008006" key="4">
    <source>
        <dbReference type="Google" id="ProtNLM"/>
    </source>
</evidence>
<keyword evidence="1" id="KW-0472">Membrane</keyword>
<dbReference type="RefSeq" id="WP_344932522.1">
    <property type="nucleotide sequence ID" value="NZ_BAABDM010000001.1"/>
</dbReference>
<proteinExistence type="predicted"/>
<dbReference type="Proteomes" id="UP001500392">
    <property type="component" value="Unassembled WGS sequence"/>
</dbReference>
<evidence type="ECO:0000313" key="3">
    <source>
        <dbReference type="Proteomes" id="UP001500392"/>
    </source>
</evidence>
<sequence length="89" mass="9698">MQQMSKEEVQELVDKTASKAVKDTLTSLGFDTGNPIDIQRNMLYLDSQRRASEAVAKYTRMAVWGAIVTGIISTLGIGITQGIKQLLGP</sequence>
<name>A0ABP7WF53_9GAMM</name>
<gene>
    <name evidence="2" type="ORF">GCM10022414_07740</name>
</gene>